<evidence type="ECO:0000256" key="1">
    <source>
        <dbReference type="ARBA" id="ARBA00004651"/>
    </source>
</evidence>
<dbReference type="InterPro" id="IPR020846">
    <property type="entry name" value="MFS_dom"/>
</dbReference>
<feature type="transmembrane region" description="Helical" evidence="5">
    <location>
        <begin position="154"/>
        <end position="173"/>
    </location>
</feature>
<feature type="transmembrane region" description="Helical" evidence="5">
    <location>
        <begin position="263"/>
        <end position="281"/>
    </location>
</feature>
<dbReference type="Proteomes" id="UP000468687">
    <property type="component" value="Unassembled WGS sequence"/>
</dbReference>
<organism evidence="7 8">
    <name type="scientific">Nocardioides zeae</name>
    <dbReference type="NCBI Taxonomy" id="1457234"/>
    <lineage>
        <taxon>Bacteria</taxon>
        <taxon>Bacillati</taxon>
        <taxon>Actinomycetota</taxon>
        <taxon>Actinomycetes</taxon>
        <taxon>Propionibacteriales</taxon>
        <taxon>Nocardioidaceae</taxon>
        <taxon>Nocardioides</taxon>
    </lineage>
</organism>
<feature type="domain" description="Major facilitator superfamily (MFS) profile" evidence="6">
    <location>
        <begin position="193"/>
        <end position="389"/>
    </location>
</feature>
<keyword evidence="3 5" id="KW-1133">Transmembrane helix</keyword>
<feature type="transmembrane region" description="Helical" evidence="5">
    <location>
        <begin position="55"/>
        <end position="75"/>
    </location>
</feature>
<dbReference type="AlphaFoldDB" id="A0A6P0HHD2"/>
<dbReference type="GO" id="GO:0005886">
    <property type="term" value="C:plasma membrane"/>
    <property type="evidence" value="ECO:0007669"/>
    <property type="project" value="UniProtKB-SubCell"/>
</dbReference>
<dbReference type="PANTHER" id="PTHR23514:SF13">
    <property type="entry name" value="INNER MEMBRANE PROTEIN YBJJ"/>
    <property type="match status" value="1"/>
</dbReference>
<dbReference type="GO" id="GO:0022857">
    <property type="term" value="F:transmembrane transporter activity"/>
    <property type="evidence" value="ECO:0007669"/>
    <property type="project" value="InterPro"/>
</dbReference>
<keyword evidence="4 5" id="KW-0472">Membrane</keyword>
<feature type="transmembrane region" description="Helical" evidence="5">
    <location>
        <begin position="322"/>
        <end position="341"/>
    </location>
</feature>
<comment type="caution">
    <text evidence="7">The sequence shown here is derived from an EMBL/GenBank/DDBJ whole genome shotgun (WGS) entry which is preliminary data.</text>
</comment>
<comment type="subcellular location">
    <subcellularLocation>
        <location evidence="1">Cell membrane</location>
        <topology evidence="1">Multi-pass membrane protein</topology>
    </subcellularLocation>
</comment>
<dbReference type="EMBL" id="JAAGXA010000003">
    <property type="protein sequence ID" value="NEN77946.1"/>
    <property type="molecule type" value="Genomic_DNA"/>
</dbReference>
<evidence type="ECO:0000256" key="2">
    <source>
        <dbReference type="ARBA" id="ARBA00022692"/>
    </source>
</evidence>
<feature type="transmembrane region" description="Helical" evidence="5">
    <location>
        <begin position="347"/>
        <end position="366"/>
    </location>
</feature>
<dbReference type="InterPro" id="IPR011701">
    <property type="entry name" value="MFS"/>
</dbReference>
<dbReference type="InterPro" id="IPR051788">
    <property type="entry name" value="MFS_Transporter"/>
</dbReference>
<name>A0A6P0HHD2_9ACTN</name>
<evidence type="ECO:0000313" key="8">
    <source>
        <dbReference type="Proteomes" id="UP000468687"/>
    </source>
</evidence>
<dbReference type="Pfam" id="PF07690">
    <property type="entry name" value="MFS_1"/>
    <property type="match status" value="1"/>
</dbReference>
<dbReference type="InterPro" id="IPR036259">
    <property type="entry name" value="MFS_trans_sf"/>
</dbReference>
<sequence>MFFTNGVLYSALLPRYPEIKAALDLSNTAFGLVVVAFPAGAVAAAAVAAPVVRRFGAPMVTAVGSGVLAAAMAVAGFHPSVLVLVAALALGGILDAVVDAAQNVQGVAVERWAGRSIINSLHAIWSLGAATGGVIGAFAAAQDLAIGTQMIVNGIVWTLVAVLGAWLAVLPPAAAPLADELADTPAPPAGRWTALRLVLPLVVLAICGTLVEDVSNNWAVLYLGTEAGAPVGIAALALTVVLVSQFVGRLVGDPMTDRWGREAVARSGGLLIAAGMALAMLPAPYPVAFVGFALMGFGSATLVPAAFAAADRVPGLPAGTGIALLGWLMRIGFLVTSPAVGALSDVASLRVALLIPLAAGLLAAVLSHRAGRVRPAGQSGGNVGVSDES</sequence>
<evidence type="ECO:0000259" key="6">
    <source>
        <dbReference type="PROSITE" id="PS50850"/>
    </source>
</evidence>
<feature type="transmembrane region" description="Helical" evidence="5">
    <location>
        <begin position="231"/>
        <end position="251"/>
    </location>
</feature>
<evidence type="ECO:0000256" key="3">
    <source>
        <dbReference type="ARBA" id="ARBA00022989"/>
    </source>
</evidence>
<evidence type="ECO:0000256" key="4">
    <source>
        <dbReference type="ARBA" id="ARBA00023136"/>
    </source>
</evidence>
<feature type="transmembrane region" description="Helical" evidence="5">
    <location>
        <begin position="287"/>
        <end position="310"/>
    </location>
</feature>
<dbReference type="Gene3D" id="1.20.1250.20">
    <property type="entry name" value="MFS general substrate transporter like domains"/>
    <property type="match status" value="2"/>
</dbReference>
<dbReference type="PROSITE" id="PS50850">
    <property type="entry name" value="MFS"/>
    <property type="match status" value="1"/>
</dbReference>
<evidence type="ECO:0000256" key="5">
    <source>
        <dbReference type="SAM" id="Phobius"/>
    </source>
</evidence>
<keyword evidence="2 5" id="KW-0812">Transmembrane</keyword>
<protein>
    <submittedName>
        <fullName evidence="7">MFS transporter</fullName>
    </submittedName>
</protein>
<accession>A0A6P0HHD2</accession>
<evidence type="ECO:0000313" key="7">
    <source>
        <dbReference type="EMBL" id="NEN77946.1"/>
    </source>
</evidence>
<proteinExistence type="predicted"/>
<gene>
    <name evidence="7" type="ORF">G3T38_06620</name>
</gene>
<keyword evidence="8" id="KW-1185">Reference proteome</keyword>
<feature type="transmembrane region" description="Helical" evidence="5">
    <location>
        <begin position="29"/>
        <end position="48"/>
    </location>
</feature>
<dbReference type="PANTHER" id="PTHR23514">
    <property type="entry name" value="BYPASS OF STOP CODON PROTEIN 6"/>
    <property type="match status" value="1"/>
</dbReference>
<feature type="transmembrane region" description="Helical" evidence="5">
    <location>
        <begin position="194"/>
        <end position="211"/>
    </location>
</feature>
<dbReference type="SUPFAM" id="SSF103473">
    <property type="entry name" value="MFS general substrate transporter"/>
    <property type="match status" value="1"/>
</dbReference>
<reference evidence="7 8" key="1">
    <citation type="journal article" date="2014" name="Int. J. Syst. Evol. Microbiol.">
        <title>Nocardioides zeae sp. nov., isolated from the stem of Zea mays.</title>
        <authorList>
            <person name="Glaeser S.P."/>
            <person name="McInroy J.A."/>
            <person name="Busse H.J."/>
            <person name="Kampfer P."/>
        </authorList>
    </citation>
    <scope>NUCLEOTIDE SEQUENCE [LARGE SCALE GENOMIC DNA]</scope>
    <source>
        <strain evidence="7 8">JCM 30728</strain>
    </source>
</reference>
<feature type="transmembrane region" description="Helical" evidence="5">
    <location>
        <begin position="81"/>
        <end position="101"/>
    </location>
</feature>
<feature type="transmembrane region" description="Helical" evidence="5">
    <location>
        <begin position="122"/>
        <end position="142"/>
    </location>
</feature>